<feature type="domain" description="Helicase C-terminal" evidence="12">
    <location>
        <begin position="307"/>
        <end position="487"/>
    </location>
</feature>
<evidence type="ECO:0000256" key="2">
    <source>
        <dbReference type="ARBA" id="ARBA00022664"/>
    </source>
</evidence>
<dbReference type="Gene3D" id="1.10.10.2130">
    <property type="entry name" value="DEAH helicase family, winged-helix domain"/>
    <property type="match status" value="1"/>
</dbReference>
<dbReference type="GO" id="GO:0005524">
    <property type="term" value="F:ATP binding"/>
    <property type="evidence" value="ECO:0007669"/>
    <property type="project" value="UniProtKB-KW"/>
</dbReference>
<feature type="compositionally biased region" description="Basic and acidic residues" evidence="10">
    <location>
        <begin position="20"/>
        <end position="59"/>
    </location>
</feature>
<evidence type="ECO:0000256" key="1">
    <source>
        <dbReference type="ARBA" id="ARBA00012552"/>
    </source>
</evidence>
<dbReference type="PANTHER" id="PTHR18934:SF95">
    <property type="entry name" value="ATP-DEPENDENT RNA HELICASE DHX15"/>
    <property type="match status" value="1"/>
</dbReference>
<accession>A0A670Z9J8</accession>
<keyword evidence="5" id="KW-0347">Helicase</keyword>
<dbReference type="InterPro" id="IPR011545">
    <property type="entry name" value="DEAD/DEAH_box_helicase_dom"/>
</dbReference>
<dbReference type="GO" id="GO:0008380">
    <property type="term" value="P:RNA splicing"/>
    <property type="evidence" value="ECO:0007669"/>
    <property type="project" value="UniProtKB-KW"/>
</dbReference>
<dbReference type="InterPro" id="IPR014001">
    <property type="entry name" value="Helicase_ATP-bd"/>
</dbReference>
<dbReference type="FunFam" id="3.40.50.300:FF:000007">
    <property type="entry name" value="Pre-mRNA-splicing factor ATP-dependent RNA helicase"/>
    <property type="match status" value="1"/>
</dbReference>
<reference evidence="13" key="1">
    <citation type="submission" date="2025-08" db="UniProtKB">
        <authorList>
            <consortium name="Ensembl"/>
        </authorList>
    </citation>
    <scope>IDENTIFICATION</scope>
</reference>
<keyword evidence="7" id="KW-0508">mRNA splicing</keyword>
<comment type="catalytic activity">
    <reaction evidence="9">
        <text>ATP + H2O = ADP + phosphate + H(+)</text>
        <dbReference type="Rhea" id="RHEA:13065"/>
        <dbReference type="ChEBI" id="CHEBI:15377"/>
        <dbReference type="ChEBI" id="CHEBI:15378"/>
        <dbReference type="ChEBI" id="CHEBI:30616"/>
        <dbReference type="ChEBI" id="CHEBI:43474"/>
        <dbReference type="ChEBI" id="CHEBI:456216"/>
        <dbReference type="EC" id="3.6.4.13"/>
    </reaction>
</comment>
<feature type="region of interest" description="Disordered" evidence="10">
    <location>
        <begin position="1"/>
        <end position="70"/>
    </location>
</feature>
<dbReference type="Ensembl" id="ENSPTXT00000021413.1">
    <property type="protein sequence ID" value="ENSPTXP00000020777.1"/>
    <property type="gene ID" value="ENSPTXG00000014369.1"/>
</dbReference>
<evidence type="ECO:0000256" key="5">
    <source>
        <dbReference type="ARBA" id="ARBA00022806"/>
    </source>
</evidence>
<sequence length="700" mass="80738">MSKRHRLDLGDDYGSSKKRAASDGKDRDRDRDRDDRSKDRDRDRERDRERERDKDKDLRPSANSALLAGVGLPPLKPTIFPQGINPFTNLPHTPRYYEILKKRLLLPVWEYKERFTDILIRNQSFVLVGETGSGKTTQIPQWCVDYMRSLPGPKRGVACTQPRRVAAMSVAQRVADEMDVMLGQEVGYSIRFEDCSSAKTILKYMTDGMLLREAMNDPLLERYGVIILDEAHERTLATDILMGVLKEVVRQRSDLKVIVMSATLDAGKFQIYFDNCPLLTIPGRTHPVEIFYTPEPERDYLEAAIRTVIQIHMCEEEEGDLLLFLTGQEEIDEACKRIKREIDDLGPEVGDIKIIPLYSTLPPQQQQRIFEPPPPKKPNGAIGRKVVVSTNIAETSLTIDGVVFVIDPGFAKQKVYNPRIRVESLLVTAISKASAQQRAGRAGRTRPGKCFRLYTEKAYKTEMQDNTYPEILRSNLGSVVLQLKKLGIDDLVHFDFMDPPVPQCFVRPTEAKKAADEAKMRFAHIDGDHLTLLNVYHAFKQNHESVQWCYDNFINYRSLMSADNVRQQLSRIMDRFNLPRRSTDFTSRDYYINIRKALVTGYFMQVAHLERTGHYLTVKDNQVVQLHPSTVLDHKPEWVLYNEFVLTTKNYIRTCTDIKPEWLVKIAPQYYDMSNFPQCEAKRQLDRIIVKLQSKEYSQY</sequence>
<evidence type="ECO:0000259" key="12">
    <source>
        <dbReference type="PROSITE" id="PS51194"/>
    </source>
</evidence>
<name>A0A670Z9J8_PSETE</name>
<dbReference type="PROSITE" id="PS51192">
    <property type="entry name" value="HELICASE_ATP_BIND_1"/>
    <property type="match status" value="1"/>
</dbReference>
<evidence type="ECO:0000313" key="14">
    <source>
        <dbReference type="Proteomes" id="UP000472273"/>
    </source>
</evidence>
<dbReference type="PANTHER" id="PTHR18934">
    <property type="entry name" value="ATP-DEPENDENT RNA HELICASE"/>
    <property type="match status" value="1"/>
</dbReference>
<dbReference type="Pfam" id="PF00270">
    <property type="entry name" value="DEAD"/>
    <property type="match status" value="1"/>
</dbReference>
<dbReference type="SUPFAM" id="SSF52540">
    <property type="entry name" value="P-loop containing nucleoside triphosphate hydrolases"/>
    <property type="match status" value="1"/>
</dbReference>
<dbReference type="AlphaFoldDB" id="A0A670Z9J8"/>
<dbReference type="Pfam" id="PF07717">
    <property type="entry name" value="OB_NTP_bind"/>
    <property type="match status" value="1"/>
</dbReference>
<keyword evidence="2" id="KW-0507">mRNA processing</keyword>
<keyword evidence="3" id="KW-0547">Nucleotide-binding</keyword>
<dbReference type="PROSITE" id="PS00690">
    <property type="entry name" value="DEAH_ATP_HELICASE"/>
    <property type="match status" value="1"/>
</dbReference>
<evidence type="ECO:0000256" key="6">
    <source>
        <dbReference type="ARBA" id="ARBA00022840"/>
    </source>
</evidence>
<dbReference type="InterPro" id="IPR044756">
    <property type="entry name" value="DHX15_DEXHc"/>
</dbReference>
<gene>
    <name evidence="13" type="primary">DHX15</name>
</gene>
<dbReference type="CDD" id="cd17973">
    <property type="entry name" value="DEXHc_DHX15"/>
    <property type="match status" value="1"/>
</dbReference>
<dbReference type="GO" id="GO:0003723">
    <property type="term" value="F:RNA binding"/>
    <property type="evidence" value="ECO:0007669"/>
    <property type="project" value="TreeGrafter"/>
</dbReference>
<dbReference type="SMART" id="SM00490">
    <property type="entry name" value="HELICc"/>
    <property type="match status" value="1"/>
</dbReference>
<keyword evidence="6" id="KW-0067">ATP-binding</keyword>
<dbReference type="Pfam" id="PF00271">
    <property type="entry name" value="Helicase_C"/>
    <property type="match status" value="1"/>
</dbReference>
<evidence type="ECO:0000256" key="4">
    <source>
        <dbReference type="ARBA" id="ARBA00022801"/>
    </source>
</evidence>
<dbReference type="GO" id="GO:0006397">
    <property type="term" value="P:mRNA processing"/>
    <property type="evidence" value="ECO:0007669"/>
    <property type="project" value="UniProtKB-KW"/>
</dbReference>
<evidence type="ECO:0000259" key="11">
    <source>
        <dbReference type="PROSITE" id="PS51192"/>
    </source>
</evidence>
<dbReference type="GO" id="GO:0016787">
    <property type="term" value="F:hydrolase activity"/>
    <property type="evidence" value="ECO:0007669"/>
    <property type="project" value="UniProtKB-KW"/>
</dbReference>
<dbReference type="InterPro" id="IPR042035">
    <property type="entry name" value="DEAH_win-hel_dom"/>
</dbReference>
<protein>
    <recommendedName>
        <fullName evidence="1">RNA helicase</fullName>
        <ecNumber evidence="1">3.6.4.13</ecNumber>
    </recommendedName>
</protein>
<dbReference type="InterPro" id="IPR001650">
    <property type="entry name" value="Helicase_C-like"/>
</dbReference>
<evidence type="ECO:0000256" key="9">
    <source>
        <dbReference type="ARBA" id="ARBA00047984"/>
    </source>
</evidence>
<dbReference type="CDD" id="cd18791">
    <property type="entry name" value="SF2_C_RHA"/>
    <property type="match status" value="1"/>
</dbReference>
<evidence type="ECO:0000256" key="8">
    <source>
        <dbReference type="ARBA" id="ARBA00024333"/>
    </source>
</evidence>
<evidence type="ECO:0000256" key="7">
    <source>
        <dbReference type="ARBA" id="ARBA00023187"/>
    </source>
</evidence>
<keyword evidence="4" id="KW-0378">Hydrolase</keyword>
<dbReference type="GO" id="GO:0003724">
    <property type="term" value="F:RNA helicase activity"/>
    <property type="evidence" value="ECO:0007669"/>
    <property type="project" value="UniProtKB-EC"/>
</dbReference>
<comment type="similarity">
    <text evidence="8">Belongs to the DEAD box helicase family. DEAH subfamily. DDX15/PRP43 sub-subfamily.</text>
</comment>
<evidence type="ECO:0000256" key="3">
    <source>
        <dbReference type="ARBA" id="ARBA00022741"/>
    </source>
</evidence>
<proteinExistence type="inferred from homology"/>
<dbReference type="GO" id="GO:0005681">
    <property type="term" value="C:spliceosomal complex"/>
    <property type="evidence" value="ECO:0007669"/>
    <property type="project" value="TreeGrafter"/>
</dbReference>
<dbReference type="PROSITE" id="PS51194">
    <property type="entry name" value="HELICASE_CTER"/>
    <property type="match status" value="1"/>
</dbReference>
<dbReference type="FunFam" id="3.40.50.300:FF:000324">
    <property type="entry name" value="pre-mRNA-splicing factor ATP-dependent RNA helicase DHX15"/>
    <property type="match status" value="1"/>
</dbReference>
<dbReference type="InterPro" id="IPR011709">
    <property type="entry name" value="DEAD-box_helicase_OB_fold"/>
</dbReference>
<evidence type="ECO:0000313" key="13">
    <source>
        <dbReference type="Ensembl" id="ENSPTXP00000020777.1"/>
    </source>
</evidence>
<dbReference type="FunFam" id="1.10.10.2130:FF:000001">
    <property type="entry name" value="Pre-mRNA-splicing factor ATP-dependent RNA helicase"/>
    <property type="match status" value="1"/>
</dbReference>
<dbReference type="Proteomes" id="UP000472273">
    <property type="component" value="Unplaced"/>
</dbReference>
<dbReference type="InterPro" id="IPR002464">
    <property type="entry name" value="DNA/RNA_helicase_DEAH_CS"/>
</dbReference>
<keyword evidence="14" id="KW-1185">Reference proteome</keyword>
<evidence type="ECO:0000256" key="10">
    <source>
        <dbReference type="SAM" id="MobiDB-lite"/>
    </source>
</evidence>
<feature type="domain" description="Helicase ATP-binding" evidence="11">
    <location>
        <begin position="116"/>
        <end position="282"/>
    </location>
</feature>
<dbReference type="SMART" id="SM00487">
    <property type="entry name" value="DEXDc"/>
    <property type="match status" value="1"/>
</dbReference>
<dbReference type="EC" id="3.6.4.13" evidence="1"/>
<reference evidence="13" key="2">
    <citation type="submission" date="2025-09" db="UniProtKB">
        <authorList>
            <consortium name="Ensembl"/>
        </authorList>
    </citation>
    <scope>IDENTIFICATION</scope>
</reference>
<organism evidence="13 14">
    <name type="scientific">Pseudonaja textilis</name>
    <name type="common">Eastern brown snake</name>
    <dbReference type="NCBI Taxonomy" id="8673"/>
    <lineage>
        <taxon>Eukaryota</taxon>
        <taxon>Metazoa</taxon>
        <taxon>Chordata</taxon>
        <taxon>Craniata</taxon>
        <taxon>Vertebrata</taxon>
        <taxon>Euteleostomi</taxon>
        <taxon>Lepidosauria</taxon>
        <taxon>Squamata</taxon>
        <taxon>Bifurcata</taxon>
        <taxon>Unidentata</taxon>
        <taxon>Episquamata</taxon>
        <taxon>Toxicofera</taxon>
        <taxon>Serpentes</taxon>
        <taxon>Colubroidea</taxon>
        <taxon>Elapidae</taxon>
        <taxon>Hydrophiinae</taxon>
        <taxon>Pseudonaja</taxon>
    </lineage>
</organism>
<dbReference type="Gene3D" id="3.40.50.300">
    <property type="entry name" value="P-loop containing nucleotide triphosphate hydrolases"/>
    <property type="match status" value="2"/>
</dbReference>
<dbReference type="GeneTree" id="ENSGT00940000155800"/>
<dbReference type="InterPro" id="IPR027417">
    <property type="entry name" value="P-loop_NTPase"/>
</dbReference>